<evidence type="ECO:0000313" key="9">
    <source>
        <dbReference type="Proteomes" id="UP001054889"/>
    </source>
</evidence>
<dbReference type="InterPro" id="IPR023796">
    <property type="entry name" value="Serpin_dom"/>
</dbReference>
<dbReference type="GO" id="GO:0004867">
    <property type="term" value="F:serine-type endopeptidase inhibitor activity"/>
    <property type="evidence" value="ECO:0007669"/>
    <property type="project" value="UniProtKB-KW"/>
</dbReference>
<feature type="domain" description="Serpin" evidence="7">
    <location>
        <begin position="37"/>
        <end position="97"/>
    </location>
</feature>
<reference evidence="8" key="2">
    <citation type="submission" date="2021-12" db="EMBL/GenBank/DDBJ databases">
        <title>Resequencing data analysis of finger millet.</title>
        <authorList>
            <person name="Hatakeyama M."/>
            <person name="Aluri S."/>
            <person name="Balachadran M.T."/>
            <person name="Sivarajan S.R."/>
            <person name="Poveda L."/>
            <person name="Shimizu-Inatsugi R."/>
            <person name="Schlapbach R."/>
            <person name="Sreeman S.M."/>
            <person name="Shimizu K.K."/>
        </authorList>
    </citation>
    <scope>NUCLEOTIDE SEQUENCE</scope>
</reference>
<name>A0AAV5D565_ELECO</name>
<dbReference type="SUPFAM" id="SSF56574">
    <property type="entry name" value="Serpins"/>
    <property type="match status" value="1"/>
</dbReference>
<dbReference type="AlphaFoldDB" id="A0AAV5D565"/>
<evidence type="ECO:0000256" key="1">
    <source>
        <dbReference type="ARBA" id="ARBA00009500"/>
    </source>
</evidence>
<evidence type="ECO:0000256" key="4">
    <source>
        <dbReference type="ARBA" id="ARBA00049586"/>
    </source>
</evidence>
<proteinExistence type="inferred from homology"/>
<feature type="region of interest" description="Disordered" evidence="5">
    <location>
        <begin position="1"/>
        <end position="31"/>
    </location>
</feature>
<dbReference type="Pfam" id="PF00079">
    <property type="entry name" value="Serpin"/>
    <property type="match status" value="2"/>
</dbReference>
<feature type="domain" description="Serpin" evidence="7">
    <location>
        <begin position="113"/>
        <end position="159"/>
    </location>
</feature>
<sequence length="159" mass="17058">MKEAAARRGKKVRPTDASDLTASPCKKARQPAAGSGLTKFAFHQAKKLSEGDAKGKNLVFLPLSIYAALALVAAGARGETLDEFLTVLGAASREELAEFVRDAAECALTYGTRKEASRKQINDWVSETTNKLITSILPEGSVHSWTALVVANCIYFKGK</sequence>
<keyword evidence="6" id="KW-0472">Membrane</keyword>
<keyword evidence="6" id="KW-0812">Transmembrane</keyword>
<evidence type="ECO:0000256" key="5">
    <source>
        <dbReference type="SAM" id="MobiDB-lite"/>
    </source>
</evidence>
<evidence type="ECO:0000256" key="6">
    <source>
        <dbReference type="SAM" id="Phobius"/>
    </source>
</evidence>
<evidence type="ECO:0000256" key="2">
    <source>
        <dbReference type="ARBA" id="ARBA00022690"/>
    </source>
</evidence>
<dbReference type="EMBL" id="BQKI01000012">
    <property type="protein sequence ID" value="GJN05302.1"/>
    <property type="molecule type" value="Genomic_DNA"/>
</dbReference>
<comment type="function">
    <text evidence="4">Probable serine protease inhibitor.</text>
</comment>
<comment type="caution">
    <text evidence="8">The sequence shown here is derived from an EMBL/GenBank/DDBJ whole genome shotgun (WGS) entry which is preliminary data.</text>
</comment>
<evidence type="ECO:0000256" key="3">
    <source>
        <dbReference type="ARBA" id="ARBA00022900"/>
    </source>
</evidence>
<dbReference type="InterPro" id="IPR000215">
    <property type="entry name" value="Serpin_fam"/>
</dbReference>
<reference evidence="8" key="1">
    <citation type="journal article" date="2018" name="DNA Res.">
        <title>Multiple hybrid de novo genome assembly of finger millet, an orphan allotetraploid crop.</title>
        <authorList>
            <person name="Hatakeyama M."/>
            <person name="Aluri S."/>
            <person name="Balachadran M.T."/>
            <person name="Sivarajan S.R."/>
            <person name="Patrignani A."/>
            <person name="Gruter S."/>
            <person name="Poveda L."/>
            <person name="Shimizu-Inatsugi R."/>
            <person name="Baeten J."/>
            <person name="Francoijs K.J."/>
            <person name="Nataraja K.N."/>
            <person name="Reddy Y.A.N."/>
            <person name="Phadnis S."/>
            <person name="Ravikumar R.L."/>
            <person name="Schlapbach R."/>
            <person name="Sreeman S.M."/>
            <person name="Shimizu K.K."/>
        </authorList>
    </citation>
    <scope>NUCLEOTIDE SEQUENCE</scope>
</reference>
<accession>A0AAV5D565</accession>
<protein>
    <recommendedName>
        <fullName evidence="7">Serpin domain-containing protein</fullName>
    </recommendedName>
</protein>
<comment type="similarity">
    <text evidence="1">Belongs to the serpin family.</text>
</comment>
<dbReference type="Gene3D" id="3.30.497.10">
    <property type="entry name" value="Antithrombin, subunit I, domain 2"/>
    <property type="match status" value="2"/>
</dbReference>
<dbReference type="PANTHER" id="PTHR11461:SF209">
    <property type="entry name" value="SERPIN-Z8-RELATED"/>
    <property type="match status" value="1"/>
</dbReference>
<evidence type="ECO:0000313" key="8">
    <source>
        <dbReference type="EMBL" id="GJN05302.1"/>
    </source>
</evidence>
<keyword evidence="3" id="KW-0722">Serine protease inhibitor</keyword>
<keyword evidence="9" id="KW-1185">Reference proteome</keyword>
<keyword evidence="2" id="KW-0646">Protease inhibitor</keyword>
<dbReference type="Proteomes" id="UP001054889">
    <property type="component" value="Unassembled WGS sequence"/>
</dbReference>
<organism evidence="8 9">
    <name type="scientific">Eleusine coracana subsp. coracana</name>
    <dbReference type="NCBI Taxonomy" id="191504"/>
    <lineage>
        <taxon>Eukaryota</taxon>
        <taxon>Viridiplantae</taxon>
        <taxon>Streptophyta</taxon>
        <taxon>Embryophyta</taxon>
        <taxon>Tracheophyta</taxon>
        <taxon>Spermatophyta</taxon>
        <taxon>Magnoliopsida</taxon>
        <taxon>Liliopsida</taxon>
        <taxon>Poales</taxon>
        <taxon>Poaceae</taxon>
        <taxon>PACMAD clade</taxon>
        <taxon>Chloridoideae</taxon>
        <taxon>Cynodonteae</taxon>
        <taxon>Eleusininae</taxon>
        <taxon>Eleusine</taxon>
    </lineage>
</organism>
<dbReference type="InterPro" id="IPR036186">
    <property type="entry name" value="Serpin_sf"/>
</dbReference>
<keyword evidence="6" id="KW-1133">Transmembrane helix</keyword>
<gene>
    <name evidence="8" type="primary">ga22920</name>
    <name evidence="8" type="ORF">PR202_ga22920</name>
</gene>
<dbReference type="GO" id="GO:0005615">
    <property type="term" value="C:extracellular space"/>
    <property type="evidence" value="ECO:0007669"/>
    <property type="project" value="InterPro"/>
</dbReference>
<dbReference type="PANTHER" id="PTHR11461">
    <property type="entry name" value="SERINE PROTEASE INHIBITOR, SERPIN"/>
    <property type="match status" value="1"/>
</dbReference>
<evidence type="ECO:0000259" key="7">
    <source>
        <dbReference type="Pfam" id="PF00079"/>
    </source>
</evidence>
<feature type="transmembrane region" description="Helical" evidence="6">
    <location>
        <begin position="57"/>
        <end position="76"/>
    </location>
</feature>
<dbReference type="InterPro" id="IPR042178">
    <property type="entry name" value="Serpin_sf_1"/>
</dbReference>